<gene>
    <name evidence="4" type="primary">LOC112055424</name>
</gene>
<feature type="region of interest" description="Disordered" evidence="1">
    <location>
        <begin position="191"/>
        <end position="218"/>
    </location>
</feature>
<feature type="region of interest" description="Disordered" evidence="1">
    <location>
        <begin position="232"/>
        <end position="280"/>
    </location>
</feature>
<feature type="transmembrane region" description="Helical" evidence="2">
    <location>
        <begin position="130"/>
        <end position="147"/>
    </location>
</feature>
<evidence type="ECO:0000313" key="3">
    <source>
        <dbReference type="Proteomes" id="UP001652582"/>
    </source>
</evidence>
<reference evidence="4" key="1">
    <citation type="submission" date="2025-08" db="UniProtKB">
        <authorList>
            <consortium name="RefSeq"/>
        </authorList>
    </citation>
    <scope>IDENTIFICATION</scope>
</reference>
<keyword evidence="2" id="KW-1133">Transmembrane helix</keyword>
<dbReference type="AlphaFoldDB" id="A0A6J1NX59"/>
<evidence type="ECO:0000256" key="1">
    <source>
        <dbReference type="SAM" id="MobiDB-lite"/>
    </source>
</evidence>
<dbReference type="GeneID" id="112055424"/>
<feature type="transmembrane region" description="Helical" evidence="2">
    <location>
        <begin position="167"/>
        <end position="187"/>
    </location>
</feature>
<organism evidence="3 4">
    <name type="scientific">Bicyclus anynana</name>
    <name type="common">Squinting bush brown butterfly</name>
    <dbReference type="NCBI Taxonomy" id="110368"/>
    <lineage>
        <taxon>Eukaryota</taxon>
        <taxon>Metazoa</taxon>
        <taxon>Ecdysozoa</taxon>
        <taxon>Arthropoda</taxon>
        <taxon>Hexapoda</taxon>
        <taxon>Insecta</taxon>
        <taxon>Pterygota</taxon>
        <taxon>Neoptera</taxon>
        <taxon>Endopterygota</taxon>
        <taxon>Lepidoptera</taxon>
        <taxon>Glossata</taxon>
        <taxon>Ditrysia</taxon>
        <taxon>Papilionoidea</taxon>
        <taxon>Nymphalidae</taxon>
        <taxon>Satyrinae</taxon>
        <taxon>Satyrini</taxon>
        <taxon>Mycalesina</taxon>
        <taxon>Bicyclus</taxon>
    </lineage>
</organism>
<evidence type="ECO:0000313" key="4">
    <source>
        <dbReference type="RefSeq" id="XP_023951294.2"/>
    </source>
</evidence>
<proteinExistence type="predicted"/>
<feature type="compositionally biased region" description="Pro residues" evidence="1">
    <location>
        <begin position="270"/>
        <end position="280"/>
    </location>
</feature>
<protein>
    <submittedName>
        <fullName evidence="4">Uncharacterized protein LOC112055424</fullName>
    </submittedName>
</protein>
<dbReference type="RefSeq" id="XP_023951294.2">
    <property type="nucleotide sequence ID" value="XM_024095526.2"/>
</dbReference>
<dbReference type="KEGG" id="bany:112055424"/>
<dbReference type="OrthoDB" id="7683804at2759"/>
<keyword evidence="3" id="KW-1185">Reference proteome</keyword>
<keyword evidence="2" id="KW-0812">Transmembrane</keyword>
<dbReference type="Proteomes" id="UP001652582">
    <property type="component" value="Chromosome 14"/>
</dbReference>
<evidence type="ECO:0000256" key="2">
    <source>
        <dbReference type="SAM" id="Phobius"/>
    </source>
</evidence>
<name>A0A6J1NX59_BICAN</name>
<keyword evidence="2" id="KW-0472">Membrane</keyword>
<sequence length="280" mass="29831">MHFWIDKRQCAYSGRHRVPSSLSAGVGRSRGRVCAVAGRKGMAAPVHRFAPVDCGPRRPRPLRHYGPPPLPAVHAHRRADASSLHVEVPPEPQPTIASLAAARSVTPDTLLRTAALGLHHSPVMAPHLKFGMLVSFALATVFLAGAKYYFDRHLVRGGGMSETGSEVGVLCVAVACLSCVGCALTVCRARPAPPPRTPERVSSTARRPLPRTPTRPPVAREVTISEPTEDITLTILSRPEREPTPQGSATTGEAPPPYHIAVLLPTRASSPPPPAYSALS</sequence>
<accession>A0A6J1NX59</accession>